<feature type="domain" description="RRM" evidence="3">
    <location>
        <begin position="155"/>
        <end position="231"/>
    </location>
</feature>
<feature type="region of interest" description="Disordered" evidence="2">
    <location>
        <begin position="374"/>
        <end position="792"/>
    </location>
</feature>
<keyword evidence="5" id="KW-1185">Reference proteome</keyword>
<gene>
    <name evidence="4" type="ORF">THRCLA_05582</name>
</gene>
<dbReference type="EMBL" id="JNBS01001300">
    <property type="protein sequence ID" value="OQS02011.1"/>
    <property type="molecule type" value="Genomic_DNA"/>
</dbReference>
<dbReference type="Proteomes" id="UP000243217">
    <property type="component" value="Unassembled WGS sequence"/>
</dbReference>
<protein>
    <recommendedName>
        <fullName evidence="3">RRM domain-containing protein</fullName>
    </recommendedName>
</protein>
<dbReference type="SUPFAM" id="SSF54928">
    <property type="entry name" value="RNA-binding domain, RBD"/>
    <property type="match status" value="1"/>
</dbReference>
<evidence type="ECO:0000256" key="1">
    <source>
        <dbReference type="PROSITE-ProRule" id="PRU00176"/>
    </source>
</evidence>
<evidence type="ECO:0000313" key="4">
    <source>
        <dbReference type="EMBL" id="OQS02011.1"/>
    </source>
</evidence>
<dbReference type="CDD" id="cd00590">
    <property type="entry name" value="RRM_SF"/>
    <property type="match status" value="1"/>
</dbReference>
<feature type="compositionally biased region" description="Pro residues" evidence="2">
    <location>
        <begin position="562"/>
        <end position="573"/>
    </location>
</feature>
<dbReference type="OrthoDB" id="79259at2759"/>
<dbReference type="AlphaFoldDB" id="A0A1V9ZVL6"/>
<feature type="compositionally biased region" description="Basic and acidic residues" evidence="2">
    <location>
        <begin position="592"/>
        <end position="616"/>
    </location>
</feature>
<dbReference type="InterPro" id="IPR000504">
    <property type="entry name" value="RRM_dom"/>
</dbReference>
<feature type="region of interest" description="Disordered" evidence="2">
    <location>
        <begin position="315"/>
        <end position="347"/>
    </location>
</feature>
<dbReference type="PROSITE" id="PS50102">
    <property type="entry name" value="RRM"/>
    <property type="match status" value="1"/>
</dbReference>
<dbReference type="Gene3D" id="3.30.70.330">
    <property type="match status" value="1"/>
</dbReference>
<dbReference type="GO" id="GO:0003723">
    <property type="term" value="F:RNA binding"/>
    <property type="evidence" value="ECO:0007669"/>
    <property type="project" value="UniProtKB-UniRule"/>
</dbReference>
<feature type="compositionally biased region" description="Polar residues" evidence="2">
    <location>
        <begin position="392"/>
        <end position="407"/>
    </location>
</feature>
<dbReference type="InterPro" id="IPR035979">
    <property type="entry name" value="RBD_domain_sf"/>
</dbReference>
<sequence>MEDQVRAAVAAGDVSAYEQVLRVLVDEGSGETSKAAAAQLLAAHWNAFPAKSSAVVEALLAACEAKNANSVRIHSIIALSNVVKQAKEPLTSEDMDKISVFTKDALSVENRGVLVRHLTGLSKLIEGPKPESSTQVSTEGGGRLGKKELPVPPSPYLMLRHFPRETTNNMLYDYFSAIEPSVKISLHTPPNGHSHAFINFSSTEKATAAITYCRNQPFRNGYRLNAMFARGRSVLTVDFHRVGSFPTDWSQHTALWDSTVEQLEKEYPKKWTVRSPGVVSFESKDICQHLVQFGLLVTDTQLFVVYNAAEQRREDKAVPPYRSNDFNKHLNSPARTNSPQQPLDATNKQEPLENGEVEAGEINDNKNDTTVGASELQENKNDRPTSWGPPSRNEQQPPRNATNSSWGPPSRPAEIPMQQQRNEPPRNEVKNNRSAERPAPGKTTLGALARSNNRSPPRPQNRSRSRESRRGGPPRRDSPPRGRPPARSRSKESFRPNSRGNSRERRDGPPPMNRNRETLRDKANRQNNRSRSREPARRPASPPRRGYSPPRQPSRRPRSPPRRPNLPPSPGRPSSPGYRGSPMAPNGSPRPPSRDFREEPRKDEFARREEGRDEPRNAWQRSRSREAKPSSRPREVERTNLEGTTRDNRSLADIARVGGADVIARNSPRPAPSKPEVAVSKDNRSLAEIAAAAAAITKRPRSPSPPKEVIADRQQPDYSNVVFDPLPTDADDVPRRVVSPSPAVVAGERSSPVAEDKSNSLGNILNPKPPAPKRQKIEDLDELAVDYEDDDE</sequence>
<feature type="compositionally biased region" description="Basic and acidic residues" evidence="2">
    <location>
        <begin position="623"/>
        <end position="650"/>
    </location>
</feature>
<reference evidence="4 5" key="1">
    <citation type="journal article" date="2014" name="Genome Biol. Evol.">
        <title>The secreted proteins of Achlya hypogyna and Thraustotheca clavata identify the ancestral oomycete secretome and reveal gene acquisitions by horizontal gene transfer.</title>
        <authorList>
            <person name="Misner I."/>
            <person name="Blouin N."/>
            <person name="Leonard G."/>
            <person name="Richards T.A."/>
            <person name="Lane C.E."/>
        </authorList>
    </citation>
    <scope>NUCLEOTIDE SEQUENCE [LARGE SCALE GENOMIC DNA]</scope>
    <source>
        <strain evidence="4 5">ATCC 34112</strain>
    </source>
</reference>
<feature type="compositionally biased region" description="Basic and acidic residues" evidence="2">
    <location>
        <begin position="423"/>
        <end position="436"/>
    </location>
</feature>
<proteinExistence type="predicted"/>
<feature type="compositionally biased region" description="Basic and acidic residues" evidence="2">
    <location>
        <begin position="501"/>
        <end position="524"/>
    </location>
</feature>
<dbReference type="SMART" id="SM00360">
    <property type="entry name" value="RRM"/>
    <property type="match status" value="1"/>
</dbReference>
<evidence type="ECO:0000313" key="5">
    <source>
        <dbReference type="Proteomes" id="UP000243217"/>
    </source>
</evidence>
<organism evidence="4 5">
    <name type="scientific">Thraustotheca clavata</name>
    <dbReference type="NCBI Taxonomy" id="74557"/>
    <lineage>
        <taxon>Eukaryota</taxon>
        <taxon>Sar</taxon>
        <taxon>Stramenopiles</taxon>
        <taxon>Oomycota</taxon>
        <taxon>Saprolegniomycetes</taxon>
        <taxon>Saprolegniales</taxon>
        <taxon>Achlyaceae</taxon>
        <taxon>Thraustotheca</taxon>
    </lineage>
</organism>
<feature type="compositionally biased region" description="Low complexity" evidence="2">
    <location>
        <begin position="736"/>
        <end position="746"/>
    </location>
</feature>
<evidence type="ECO:0000259" key="3">
    <source>
        <dbReference type="PROSITE" id="PS50102"/>
    </source>
</evidence>
<dbReference type="STRING" id="74557.A0A1V9ZVL6"/>
<keyword evidence="1" id="KW-0694">RNA-binding</keyword>
<feature type="compositionally biased region" description="Acidic residues" evidence="2">
    <location>
        <begin position="779"/>
        <end position="792"/>
    </location>
</feature>
<comment type="caution">
    <text evidence="4">The sequence shown here is derived from an EMBL/GenBank/DDBJ whole genome shotgun (WGS) entry which is preliminary data.</text>
</comment>
<feature type="compositionally biased region" description="Polar residues" evidence="2">
    <location>
        <begin position="329"/>
        <end position="347"/>
    </location>
</feature>
<name>A0A1V9ZVL6_9STRA</name>
<accession>A0A1V9ZVL6</accession>
<dbReference type="InterPro" id="IPR012677">
    <property type="entry name" value="Nucleotide-bd_a/b_plait_sf"/>
</dbReference>
<evidence type="ECO:0000256" key="2">
    <source>
        <dbReference type="SAM" id="MobiDB-lite"/>
    </source>
</evidence>
<feature type="compositionally biased region" description="Low complexity" evidence="2">
    <location>
        <begin position="687"/>
        <end position="696"/>
    </location>
</feature>
<feature type="region of interest" description="Disordered" evidence="2">
    <location>
        <begin position="126"/>
        <end position="147"/>
    </location>
</feature>
<feature type="compositionally biased region" description="Basic and acidic residues" evidence="2">
    <location>
        <begin position="464"/>
        <end position="480"/>
    </location>
</feature>
<dbReference type="Pfam" id="PF00076">
    <property type="entry name" value="RRM_1"/>
    <property type="match status" value="1"/>
</dbReference>